<gene>
    <name evidence="1" type="ORF">KY290_036936</name>
</gene>
<dbReference type="EMBL" id="JAIVGD010000028">
    <property type="protein sequence ID" value="KAH0738231.1"/>
    <property type="molecule type" value="Genomic_DNA"/>
</dbReference>
<evidence type="ECO:0000313" key="2">
    <source>
        <dbReference type="Proteomes" id="UP000826656"/>
    </source>
</evidence>
<evidence type="ECO:0008006" key="3">
    <source>
        <dbReference type="Google" id="ProtNLM"/>
    </source>
</evidence>
<accession>A0ABQ7TUK7</accession>
<organism evidence="1 2">
    <name type="scientific">Solanum tuberosum</name>
    <name type="common">Potato</name>
    <dbReference type="NCBI Taxonomy" id="4113"/>
    <lineage>
        <taxon>Eukaryota</taxon>
        <taxon>Viridiplantae</taxon>
        <taxon>Streptophyta</taxon>
        <taxon>Embryophyta</taxon>
        <taxon>Tracheophyta</taxon>
        <taxon>Spermatophyta</taxon>
        <taxon>Magnoliopsida</taxon>
        <taxon>eudicotyledons</taxon>
        <taxon>Gunneridae</taxon>
        <taxon>Pentapetalae</taxon>
        <taxon>asterids</taxon>
        <taxon>lamiids</taxon>
        <taxon>Solanales</taxon>
        <taxon>Solanaceae</taxon>
        <taxon>Solanoideae</taxon>
        <taxon>Solaneae</taxon>
        <taxon>Solanum</taxon>
    </lineage>
</organism>
<dbReference type="PANTHER" id="PTHR32108:SF10">
    <property type="entry name" value="G-PATCH DOMAIN-CONTAINING PROTEIN"/>
    <property type="match status" value="1"/>
</dbReference>
<comment type="caution">
    <text evidence="1">The sequence shown here is derived from an EMBL/GenBank/DDBJ whole genome shotgun (WGS) entry which is preliminary data.</text>
</comment>
<evidence type="ECO:0000313" key="1">
    <source>
        <dbReference type="EMBL" id="KAH0738231.1"/>
    </source>
</evidence>
<dbReference type="PANTHER" id="PTHR32108">
    <property type="entry name" value="DNA-DIRECTED RNA POLYMERASE SUBUNIT ALPHA"/>
    <property type="match status" value="1"/>
</dbReference>
<dbReference type="Proteomes" id="UP000826656">
    <property type="component" value="Unassembled WGS sequence"/>
</dbReference>
<keyword evidence="2" id="KW-1185">Reference proteome</keyword>
<sequence length="199" mass="22272">MKGHTTEACRALKDKIQILIYTKAIQLKDSAPNVANNPIPNHQVNMAEASDMVDLEGSIWFLEPEETMTATTQMLVVVQRSPYPIKYDTHAVPWDYGKGKAKVEETDIAVRVTRSGRIYTSENLVQGSSRKSKPPIVELKEQGVWKKVKAKEYSIVEQLIKTPSQIFILSLLQSLETHRSALLKVLGEAYVLAGITHGR</sequence>
<protein>
    <recommendedName>
        <fullName evidence="3">Integrase core domain containing protein</fullName>
    </recommendedName>
</protein>
<reference evidence="1 2" key="1">
    <citation type="journal article" date="2021" name="bioRxiv">
        <title>Chromosome-scale and haplotype-resolved genome assembly of a tetraploid potato cultivar.</title>
        <authorList>
            <person name="Sun H."/>
            <person name="Jiao W.-B."/>
            <person name="Krause K."/>
            <person name="Campoy J.A."/>
            <person name="Goel M."/>
            <person name="Folz-Donahue K."/>
            <person name="Kukat C."/>
            <person name="Huettel B."/>
            <person name="Schneeberger K."/>
        </authorList>
    </citation>
    <scope>NUCLEOTIDE SEQUENCE [LARGE SCALE GENOMIC DNA]</scope>
    <source>
        <strain evidence="1">SolTubOtavaFocal</strain>
        <tissue evidence="1">Leaves</tissue>
    </source>
</reference>
<proteinExistence type="predicted"/>
<name>A0ABQ7TUK7_SOLTU</name>